<proteinExistence type="predicted"/>
<geneLocation type="plasmid" evidence="2">
    <name>pK29</name>
</geneLocation>
<feature type="transmembrane region" description="Helical" evidence="1">
    <location>
        <begin position="26"/>
        <end position="45"/>
    </location>
</feature>
<evidence type="ECO:0000313" key="2">
    <source>
        <dbReference type="EMBL" id="ABQ02983.1"/>
    </source>
</evidence>
<keyword evidence="1" id="KW-0472">Membrane</keyword>
<name>A7KGB7_KLEPN</name>
<sequence length="100" mass="11391">MYYGLPGSLALSSVLLFTVVSFKQRALWSWLALILVVVLGMGGWLKISLSGETWRQYSAMWNYGININRNGCQFTFSEQFFKDFKINVSKHLGCLEVEVS</sequence>
<reference evidence="2" key="1">
    <citation type="journal article" date="2007" name="Antimicrob. Agents Chemother.">
        <title>Sequencing and comparative genomic analysis of pK29, a 269-kilobase conjugative plasmid encoding CMY-8 and CTX-M-3 beta-lactamases in Klebsiella pneumoniae.</title>
        <authorList>
            <person name="Chen Y.T."/>
            <person name="Lauderdale T.L."/>
            <person name="Liao T.L."/>
            <person name="Shiau Y.R."/>
            <person name="Shu H.Y."/>
            <person name="Wu K.M."/>
            <person name="Yan J.J."/>
            <person name="Su I.J."/>
            <person name="Tsai S.F."/>
        </authorList>
    </citation>
    <scope>NUCLEOTIDE SEQUENCE</scope>
    <source>
        <strain evidence="2">NK29</strain>
        <plasmid evidence="2">pK29</plasmid>
    </source>
</reference>
<keyword evidence="1" id="KW-0812">Transmembrane</keyword>
<dbReference type="EMBL" id="EF382672">
    <property type="protein sequence ID" value="ABQ02983.1"/>
    <property type="molecule type" value="Genomic_DNA"/>
</dbReference>
<reference evidence="2" key="2">
    <citation type="submission" date="2007-01" db="EMBL/GenBank/DDBJ databases">
        <authorList>
            <person name="Chen Y.-T."/>
            <person name="Wu K.-M."/>
            <person name="Liao T.-L."/>
            <person name="Shiau Y.-R."/>
            <person name="Yan J.-J."/>
            <person name="Su I.-J."/>
            <person name="Lauderdale T.-L."/>
            <person name="Tsai S.-F."/>
        </authorList>
    </citation>
    <scope>NUCLEOTIDE SEQUENCE</scope>
    <source>
        <strain evidence="2">NK29</strain>
        <plasmid evidence="2">pK29</plasmid>
    </source>
</reference>
<keyword evidence="1" id="KW-1133">Transmembrane helix</keyword>
<evidence type="ECO:0000256" key="1">
    <source>
        <dbReference type="SAM" id="Phobius"/>
    </source>
</evidence>
<dbReference type="AlphaFoldDB" id="A7KGB7"/>
<keyword evidence="2" id="KW-0614">Plasmid</keyword>
<protein>
    <submittedName>
        <fullName evidence="2">YhgE</fullName>
    </submittedName>
</protein>
<organism evidence="2">
    <name type="scientific">Klebsiella pneumoniae</name>
    <dbReference type="NCBI Taxonomy" id="573"/>
    <lineage>
        <taxon>Bacteria</taxon>
        <taxon>Pseudomonadati</taxon>
        <taxon>Pseudomonadota</taxon>
        <taxon>Gammaproteobacteria</taxon>
        <taxon>Enterobacterales</taxon>
        <taxon>Enterobacteriaceae</taxon>
        <taxon>Klebsiella/Raoultella group</taxon>
        <taxon>Klebsiella</taxon>
        <taxon>Klebsiella pneumoniae complex</taxon>
    </lineage>
</organism>
<accession>A7KGB7</accession>